<evidence type="ECO:0000256" key="1">
    <source>
        <dbReference type="ARBA" id="ARBA00004123"/>
    </source>
</evidence>
<feature type="compositionally biased region" description="Polar residues" evidence="6">
    <location>
        <begin position="111"/>
        <end position="121"/>
    </location>
</feature>
<dbReference type="PANTHER" id="PTHR45959">
    <property type="entry name" value="BHLH TRANSCRIPTION FACTOR"/>
    <property type="match status" value="1"/>
</dbReference>
<comment type="subcellular location">
    <subcellularLocation>
        <location evidence="1">Nucleus</location>
    </subcellularLocation>
</comment>
<gene>
    <name evidence="8" type="ORF">LTRI10_LOCUS13980</name>
</gene>
<evidence type="ECO:0000256" key="2">
    <source>
        <dbReference type="ARBA" id="ARBA00023015"/>
    </source>
</evidence>
<evidence type="ECO:0000313" key="8">
    <source>
        <dbReference type="EMBL" id="CAL1371946.1"/>
    </source>
</evidence>
<dbReference type="Proteomes" id="UP001497516">
    <property type="component" value="Chromosome 2"/>
</dbReference>
<feature type="region of interest" description="Disordered" evidence="6">
    <location>
        <begin position="98"/>
        <end position="134"/>
    </location>
</feature>
<dbReference type="GO" id="GO:0005634">
    <property type="term" value="C:nucleus"/>
    <property type="evidence" value="ECO:0007669"/>
    <property type="project" value="UniProtKB-SubCell"/>
</dbReference>
<dbReference type="SMART" id="SM00353">
    <property type="entry name" value="HLH"/>
    <property type="match status" value="1"/>
</dbReference>
<feature type="coiled-coil region" evidence="5">
    <location>
        <begin position="222"/>
        <end position="249"/>
    </location>
</feature>
<dbReference type="PANTHER" id="PTHR45959:SF73">
    <property type="entry name" value="TRANSCRIPTION FACTOR BHLH25"/>
    <property type="match status" value="1"/>
</dbReference>
<evidence type="ECO:0000259" key="7">
    <source>
        <dbReference type="PROSITE" id="PS50888"/>
    </source>
</evidence>
<protein>
    <recommendedName>
        <fullName evidence="7">BHLH domain-containing protein</fullName>
    </recommendedName>
</protein>
<dbReference type="EMBL" id="OZ034815">
    <property type="protein sequence ID" value="CAL1371946.1"/>
    <property type="molecule type" value="Genomic_DNA"/>
</dbReference>
<accession>A0AAV2DDM1</accession>
<dbReference type="Pfam" id="PF00010">
    <property type="entry name" value="HLH"/>
    <property type="match status" value="1"/>
</dbReference>
<proteinExistence type="predicted"/>
<feature type="domain" description="BHLH" evidence="7">
    <location>
        <begin position="183"/>
        <end position="232"/>
    </location>
</feature>
<dbReference type="InterPro" id="IPR036638">
    <property type="entry name" value="HLH_DNA-bd_sf"/>
</dbReference>
<feature type="compositionally biased region" description="Low complexity" evidence="6">
    <location>
        <begin position="170"/>
        <end position="180"/>
    </location>
</feature>
<dbReference type="PROSITE" id="PS50888">
    <property type="entry name" value="BHLH"/>
    <property type="match status" value="1"/>
</dbReference>
<keyword evidence="9" id="KW-1185">Reference proteome</keyword>
<dbReference type="SUPFAM" id="SSF47459">
    <property type="entry name" value="HLH, helix-loop-helix DNA-binding domain"/>
    <property type="match status" value="1"/>
</dbReference>
<evidence type="ECO:0000256" key="4">
    <source>
        <dbReference type="ARBA" id="ARBA00023242"/>
    </source>
</evidence>
<dbReference type="Gene3D" id="4.10.280.10">
    <property type="entry name" value="Helix-loop-helix DNA-binding domain"/>
    <property type="match status" value="1"/>
</dbReference>
<evidence type="ECO:0000256" key="3">
    <source>
        <dbReference type="ARBA" id="ARBA00023163"/>
    </source>
</evidence>
<evidence type="ECO:0000256" key="6">
    <source>
        <dbReference type="SAM" id="MobiDB-lite"/>
    </source>
</evidence>
<keyword evidence="4" id="KW-0539">Nucleus</keyword>
<reference evidence="8 9" key="1">
    <citation type="submission" date="2024-04" db="EMBL/GenBank/DDBJ databases">
        <authorList>
            <person name="Fracassetti M."/>
        </authorList>
    </citation>
    <scope>NUCLEOTIDE SEQUENCE [LARGE SCALE GENOMIC DNA]</scope>
</reference>
<organism evidence="8 9">
    <name type="scientific">Linum trigynum</name>
    <dbReference type="NCBI Taxonomy" id="586398"/>
    <lineage>
        <taxon>Eukaryota</taxon>
        <taxon>Viridiplantae</taxon>
        <taxon>Streptophyta</taxon>
        <taxon>Embryophyta</taxon>
        <taxon>Tracheophyta</taxon>
        <taxon>Spermatophyta</taxon>
        <taxon>Magnoliopsida</taxon>
        <taxon>eudicotyledons</taxon>
        <taxon>Gunneridae</taxon>
        <taxon>Pentapetalae</taxon>
        <taxon>rosids</taxon>
        <taxon>fabids</taxon>
        <taxon>Malpighiales</taxon>
        <taxon>Linaceae</taxon>
        <taxon>Linum</taxon>
    </lineage>
</organism>
<evidence type="ECO:0000256" key="5">
    <source>
        <dbReference type="SAM" id="Coils"/>
    </source>
</evidence>
<dbReference type="InterPro" id="IPR011598">
    <property type="entry name" value="bHLH_dom"/>
</dbReference>
<dbReference type="InterPro" id="IPR052610">
    <property type="entry name" value="bHLH_transcription_regulator"/>
</dbReference>
<keyword evidence="2" id="KW-0805">Transcription regulation</keyword>
<dbReference type="GO" id="GO:0046983">
    <property type="term" value="F:protein dimerization activity"/>
    <property type="evidence" value="ECO:0007669"/>
    <property type="project" value="InterPro"/>
</dbReference>
<feature type="region of interest" description="Disordered" evidence="6">
    <location>
        <begin position="161"/>
        <end position="194"/>
    </location>
</feature>
<dbReference type="AlphaFoldDB" id="A0AAV2DDM1"/>
<feature type="compositionally biased region" description="Basic and acidic residues" evidence="6">
    <location>
        <begin position="185"/>
        <end position="194"/>
    </location>
</feature>
<sequence length="364" mass="40240">MELPPTKMETEDPAAFGDYDSYQMQNQFVYSSGDHFSFDSLFMHERCSINGHTEQNNMINPNNVSTVNYASTATGSFGRPPEHRTHTDLPTWDHSAASLKHLHSPPPSSSRIISFGNSLSPPTRPAVKSESAADYRTEDGVMAEFDDYYPYLNSDASLDGETKKRAAGGSSSSSSSSRSRSVAHAQDHVIAERKRREKLSQRFIALSALVPGLKKMDKASVLGDATKYLQHLQERVKSLEEQTAGKEAVESVLFVKKSQVHVEDEYSSSSADRPSSNHESPLPEIEARVSDGHVLIRIHCERQKGSLSKVLAEIEKHRLNVINSTVLPFGSSILDITLVAHQMDGSDSATTMRDLVKSLHRVVR</sequence>
<keyword evidence="5" id="KW-0175">Coiled coil</keyword>
<dbReference type="CDD" id="cd11452">
    <property type="entry name" value="bHLH_AtNAI1_like"/>
    <property type="match status" value="1"/>
</dbReference>
<keyword evidence="3" id="KW-0804">Transcription</keyword>
<name>A0AAV2DDM1_9ROSI</name>
<evidence type="ECO:0000313" key="9">
    <source>
        <dbReference type="Proteomes" id="UP001497516"/>
    </source>
</evidence>